<accession>A0ACD1AHP3</accession>
<dbReference type="EMBL" id="CP042469">
    <property type="protein sequence ID" value="QOX65856.1"/>
    <property type="molecule type" value="Genomic_DNA"/>
</dbReference>
<sequence>MKKKTRTRNTIIIAFILILLFPIPLRYKDGGTVRYQAILYSITDYHALRGVEGYDTGIEIKLLGISVYENTTFDL</sequence>
<name>A0ACD1AHP3_9FIRM</name>
<organism evidence="1 2">
    <name type="scientific">Anoxybacterium hadale</name>
    <dbReference type="NCBI Taxonomy" id="3408580"/>
    <lineage>
        <taxon>Bacteria</taxon>
        <taxon>Bacillati</taxon>
        <taxon>Bacillota</taxon>
        <taxon>Clostridia</taxon>
        <taxon>Peptostreptococcales</taxon>
        <taxon>Anaerovoracaceae</taxon>
        <taxon>Anoxybacterium</taxon>
    </lineage>
</organism>
<dbReference type="Proteomes" id="UP000594014">
    <property type="component" value="Chromosome"/>
</dbReference>
<proteinExistence type="predicted"/>
<evidence type="ECO:0000313" key="1">
    <source>
        <dbReference type="EMBL" id="QOX65856.1"/>
    </source>
</evidence>
<gene>
    <name evidence="1" type="ORF">FRZ06_05860</name>
</gene>
<protein>
    <submittedName>
        <fullName evidence="1">Uncharacterized protein</fullName>
    </submittedName>
</protein>
<reference evidence="1" key="1">
    <citation type="submission" date="2019-08" db="EMBL/GenBank/DDBJ databases">
        <title>Genome sequence of Clostridiales bacterium MT110.</title>
        <authorList>
            <person name="Cao J."/>
        </authorList>
    </citation>
    <scope>NUCLEOTIDE SEQUENCE</scope>
    <source>
        <strain evidence="1">MT110</strain>
    </source>
</reference>
<evidence type="ECO:0000313" key="2">
    <source>
        <dbReference type="Proteomes" id="UP000594014"/>
    </source>
</evidence>
<keyword evidence="2" id="KW-1185">Reference proteome</keyword>